<proteinExistence type="predicted"/>
<keyword evidence="3" id="KW-1185">Reference proteome</keyword>
<reference evidence="1" key="1">
    <citation type="submission" date="2017-05" db="EMBL/GenBank/DDBJ databases">
        <authorList>
            <person name="Song R."/>
            <person name="Chenine A.L."/>
            <person name="Ruprecht R.M."/>
        </authorList>
    </citation>
    <scope>NUCLEOTIDE SEQUENCE</scope>
    <source>
        <strain evidence="1">Kingella_eburonensis</strain>
    </source>
</reference>
<name>A0A238HHP1_9NEIS</name>
<evidence type="ECO:0000313" key="2">
    <source>
        <dbReference type="EMBL" id="SNB81928.1"/>
    </source>
</evidence>
<organism evidence="1">
    <name type="scientific">Kingella negevensis</name>
    <dbReference type="NCBI Taxonomy" id="1522312"/>
    <lineage>
        <taxon>Bacteria</taxon>
        <taxon>Pseudomonadati</taxon>
        <taxon>Pseudomonadota</taxon>
        <taxon>Betaproteobacteria</taxon>
        <taxon>Neisseriales</taxon>
        <taxon>Neisseriaceae</taxon>
        <taxon>Kingella</taxon>
    </lineage>
</organism>
<reference evidence="2 3" key="2">
    <citation type="submission" date="2017-06" db="EMBL/GenBank/DDBJ databases">
        <authorList>
            <person name="Kim H.J."/>
            <person name="Triplett B.A."/>
        </authorList>
    </citation>
    <scope>NUCLEOTIDE SEQUENCE [LARGE SCALE GENOMIC DNA]</scope>
    <source>
        <strain evidence="2">Kingella_eburonensis</strain>
    </source>
</reference>
<evidence type="ECO:0000313" key="1">
    <source>
        <dbReference type="EMBL" id="SMQ13320.1"/>
    </source>
</evidence>
<protein>
    <submittedName>
        <fullName evidence="1">Uncharacterized protein</fullName>
    </submittedName>
</protein>
<dbReference type="AlphaFoldDB" id="A0A238HHP1"/>
<dbReference type="Proteomes" id="UP000215450">
    <property type="component" value="Unassembled WGS sequence"/>
</dbReference>
<dbReference type="EMBL" id="FXUV02000060">
    <property type="protein sequence ID" value="SNB81928.1"/>
    <property type="molecule type" value="Genomic_DNA"/>
</dbReference>
<evidence type="ECO:0000313" key="3">
    <source>
        <dbReference type="Proteomes" id="UP000215450"/>
    </source>
</evidence>
<gene>
    <name evidence="2" type="ORF">KEBURONENSIS_01982</name>
    <name evidence="1" type="ORF">KEBURONENSIS_01986</name>
</gene>
<sequence length="95" mass="10998">MKVLNIEGKTYANRAKGIAELVNYDFIESHYIHPQYPDYHIIRTVVLYGGILENSQKLEIQIGFLLNEQGKMILGIQAPELFTQAITNLLDYWKQ</sequence>
<dbReference type="EMBL" id="FXUV01000057">
    <property type="protein sequence ID" value="SMQ13320.1"/>
    <property type="molecule type" value="Genomic_DNA"/>
</dbReference>
<accession>A0A238HHP1</accession>